<evidence type="ECO:0000313" key="4">
    <source>
        <dbReference type="EMBL" id="TWI90449.1"/>
    </source>
</evidence>
<dbReference type="PANTHER" id="PTHR43877:SF1">
    <property type="entry name" value="ACETYLTRANSFERASE"/>
    <property type="match status" value="1"/>
</dbReference>
<dbReference type="Pfam" id="PF00583">
    <property type="entry name" value="Acetyltransf_1"/>
    <property type="match status" value="1"/>
</dbReference>
<keyword evidence="2" id="KW-0012">Acyltransferase</keyword>
<gene>
    <name evidence="4" type="ORF">JM93_01431</name>
</gene>
<keyword evidence="1 4" id="KW-0808">Transferase</keyword>
<dbReference type="CDD" id="cd04301">
    <property type="entry name" value="NAT_SF"/>
    <property type="match status" value="1"/>
</dbReference>
<dbReference type="PANTHER" id="PTHR43877">
    <property type="entry name" value="AMINOALKYLPHOSPHONATE N-ACETYLTRANSFERASE-RELATED-RELATED"/>
    <property type="match status" value="1"/>
</dbReference>
<dbReference type="OrthoDB" id="3389160at2"/>
<reference evidence="4 5" key="1">
    <citation type="submission" date="2019-07" db="EMBL/GenBank/DDBJ databases">
        <title>Genomic Encyclopedia of Archaeal and Bacterial Type Strains, Phase II (KMG-II): from individual species to whole genera.</title>
        <authorList>
            <person name="Goeker M."/>
        </authorList>
    </citation>
    <scope>NUCLEOTIDE SEQUENCE [LARGE SCALE GENOMIC DNA]</scope>
    <source>
        <strain evidence="4 5">ATCC BAA-252</strain>
    </source>
</reference>
<dbReference type="Gene3D" id="3.40.630.30">
    <property type="match status" value="1"/>
</dbReference>
<dbReference type="GO" id="GO:0016747">
    <property type="term" value="F:acyltransferase activity, transferring groups other than amino-acyl groups"/>
    <property type="evidence" value="ECO:0007669"/>
    <property type="project" value="InterPro"/>
</dbReference>
<dbReference type="EMBL" id="VLLF01000002">
    <property type="protein sequence ID" value="TWI90449.1"/>
    <property type="molecule type" value="Genomic_DNA"/>
</dbReference>
<evidence type="ECO:0000313" key="5">
    <source>
        <dbReference type="Proteomes" id="UP000320593"/>
    </source>
</evidence>
<dbReference type="AlphaFoldDB" id="A0A562T9X4"/>
<organism evidence="4 5">
    <name type="scientific">Roseibium hamelinense</name>
    <dbReference type="NCBI Taxonomy" id="150831"/>
    <lineage>
        <taxon>Bacteria</taxon>
        <taxon>Pseudomonadati</taxon>
        <taxon>Pseudomonadota</taxon>
        <taxon>Alphaproteobacteria</taxon>
        <taxon>Hyphomicrobiales</taxon>
        <taxon>Stappiaceae</taxon>
        <taxon>Roseibium</taxon>
    </lineage>
</organism>
<name>A0A562T9X4_9HYPH</name>
<comment type="caution">
    <text evidence="4">The sequence shown here is derived from an EMBL/GenBank/DDBJ whole genome shotgun (WGS) entry which is preliminary data.</text>
</comment>
<dbReference type="InterPro" id="IPR050832">
    <property type="entry name" value="Bact_Acetyltransf"/>
</dbReference>
<dbReference type="RefSeq" id="WP_145341628.1">
    <property type="nucleotide sequence ID" value="NZ_SMLY01000085.1"/>
</dbReference>
<dbReference type="SUPFAM" id="SSF55729">
    <property type="entry name" value="Acyl-CoA N-acyltransferases (Nat)"/>
    <property type="match status" value="1"/>
</dbReference>
<dbReference type="PROSITE" id="PS51186">
    <property type="entry name" value="GNAT"/>
    <property type="match status" value="1"/>
</dbReference>
<dbReference type="Proteomes" id="UP000320593">
    <property type="component" value="Unassembled WGS sequence"/>
</dbReference>
<feature type="domain" description="N-acetyltransferase" evidence="3">
    <location>
        <begin position="9"/>
        <end position="179"/>
    </location>
</feature>
<evidence type="ECO:0000259" key="3">
    <source>
        <dbReference type="PROSITE" id="PS51186"/>
    </source>
</evidence>
<sequence>MTKKEPLSLHIKKLFASDLEKEARELGAVLKACVEDGAGIGFVLPITQRAAADFWLEQKPGLETGSAHLVIVRSGARIAGTVMLMLAGKQNSQHRAEVAKLMVHPDFRRRGIARTLLAEAERLALELHRPLLVLDTVTGDTAEAMYEKLGYTRAGVIPKYAVSAHGGWDATTLFYKQLPG</sequence>
<keyword evidence="5" id="KW-1185">Reference proteome</keyword>
<evidence type="ECO:0000256" key="1">
    <source>
        <dbReference type="ARBA" id="ARBA00022679"/>
    </source>
</evidence>
<dbReference type="InterPro" id="IPR016181">
    <property type="entry name" value="Acyl_CoA_acyltransferase"/>
</dbReference>
<evidence type="ECO:0000256" key="2">
    <source>
        <dbReference type="ARBA" id="ARBA00023315"/>
    </source>
</evidence>
<proteinExistence type="predicted"/>
<accession>A0A562T9X4</accession>
<dbReference type="InterPro" id="IPR000182">
    <property type="entry name" value="GNAT_dom"/>
</dbReference>
<protein>
    <submittedName>
        <fullName evidence="4">Acetyltransferase (GNAT) family protein</fullName>
    </submittedName>
</protein>